<evidence type="ECO:0000313" key="3">
    <source>
        <dbReference type="Proteomes" id="UP000660047"/>
    </source>
</evidence>
<organism evidence="2 3">
    <name type="scientific">Coprococcus eutactus</name>
    <dbReference type="NCBI Taxonomy" id="33043"/>
    <lineage>
        <taxon>Bacteria</taxon>
        <taxon>Bacillati</taxon>
        <taxon>Bacillota</taxon>
        <taxon>Clostridia</taxon>
        <taxon>Lachnospirales</taxon>
        <taxon>Lachnospiraceae</taxon>
        <taxon>Coprococcus</taxon>
    </lineage>
</organism>
<dbReference type="Pfam" id="PF02492">
    <property type="entry name" value="cobW"/>
    <property type="match status" value="1"/>
</dbReference>
<dbReference type="PANTHER" id="PTHR13748">
    <property type="entry name" value="COBW-RELATED"/>
    <property type="match status" value="1"/>
</dbReference>
<dbReference type="RefSeq" id="WP_022216802.1">
    <property type="nucleotide sequence ID" value="NZ_BLYL01000008.1"/>
</dbReference>
<name>A0AAI9K2L5_9FIRM</name>
<reference evidence="2" key="1">
    <citation type="submission" date="2020-06" db="EMBL/GenBank/DDBJ databases">
        <title>Characterization of fructooligosaccharide metabolism and fructooligosaccharide-degrading enzymes in human commensal butyrate producers.</title>
        <authorList>
            <person name="Tanno H."/>
            <person name="Fujii T."/>
            <person name="Hirano K."/>
            <person name="Maeno S."/>
            <person name="Tonozuka T."/>
            <person name="Sakamoto M."/>
            <person name="Ohkuma M."/>
            <person name="Tochio T."/>
            <person name="Endo A."/>
        </authorList>
    </citation>
    <scope>NUCLEOTIDE SEQUENCE</scope>
    <source>
        <strain evidence="2">JCM 31265</strain>
    </source>
</reference>
<dbReference type="Gene3D" id="3.40.50.300">
    <property type="entry name" value="P-loop containing nucleotide triphosphate hydrolases"/>
    <property type="match status" value="1"/>
</dbReference>
<protein>
    <submittedName>
        <fullName evidence="2">Cobalamin biosynthesis protein CobW</fullName>
    </submittedName>
</protein>
<evidence type="ECO:0000313" key="2">
    <source>
        <dbReference type="EMBL" id="GFO94530.1"/>
    </source>
</evidence>
<feature type="domain" description="CobW/HypB/UreG nucleotide-binding" evidence="1">
    <location>
        <begin position="6"/>
        <end position="173"/>
    </location>
</feature>
<dbReference type="SUPFAM" id="SSF52540">
    <property type="entry name" value="P-loop containing nucleoside triphosphate hydrolases"/>
    <property type="match status" value="1"/>
</dbReference>
<gene>
    <name evidence="2" type="primary">cobW</name>
    <name evidence="2" type="ORF">COEU31_15760</name>
</gene>
<evidence type="ECO:0000259" key="1">
    <source>
        <dbReference type="Pfam" id="PF02492"/>
    </source>
</evidence>
<dbReference type="EMBL" id="BLYL01000008">
    <property type="protein sequence ID" value="GFO94530.1"/>
    <property type="molecule type" value="Genomic_DNA"/>
</dbReference>
<comment type="caution">
    <text evidence="2">The sequence shown here is derived from an EMBL/GenBank/DDBJ whole genome shotgun (WGS) entry which is preliminary data.</text>
</comment>
<dbReference type="InterPro" id="IPR051316">
    <property type="entry name" value="Zinc-reg_GTPase_activator"/>
</dbReference>
<sequence length="310" mass="35392">MVKIDLITGFLGSGKTTFIKKYVSYLVGKGYNVGILENDYGAVNVDMMLLQDVMGENCHAEMVAGGCGEDCHKRRFKTKLIAMGMSGYDRVIVEPSGIFDVDEFFDVLHEEPLDRWYEVGSIISIVDAGLDRDMSRQSRYVLASEVANCGTLVMSKVQDASEDEKRSTIEYINEVLTEFQCKRQFGDDVLEKNWDDFTDDDFEGFMSTGYKLNDYVKLWFKQSDVFNSVYIMNKVMPQERLETIVRDIFADKECGDVFRIKGFLPVNDTGWIELNATAKKTEVRPIENGQEIIIVIGSNLVEDKIKRYFE</sequence>
<accession>A0AAI9K2L5</accession>
<dbReference type="Proteomes" id="UP000660047">
    <property type="component" value="Unassembled WGS sequence"/>
</dbReference>
<dbReference type="AlphaFoldDB" id="A0AAI9K2L5"/>
<dbReference type="InterPro" id="IPR027417">
    <property type="entry name" value="P-loop_NTPase"/>
</dbReference>
<proteinExistence type="predicted"/>
<dbReference type="InterPro" id="IPR003495">
    <property type="entry name" value="CobW/HypB/UreG_nucleotide-bd"/>
</dbReference>
<dbReference type="GO" id="GO:0005737">
    <property type="term" value="C:cytoplasm"/>
    <property type="evidence" value="ECO:0007669"/>
    <property type="project" value="TreeGrafter"/>
</dbReference>
<dbReference type="PANTHER" id="PTHR13748:SF62">
    <property type="entry name" value="COBW DOMAIN-CONTAINING PROTEIN"/>
    <property type="match status" value="1"/>
</dbReference>